<dbReference type="AlphaFoldDB" id="A0AAD2G9S2"/>
<gene>
    <name evidence="1" type="ORF">CYCCA115_LOCUS21028</name>
</gene>
<evidence type="ECO:0000313" key="2">
    <source>
        <dbReference type="Proteomes" id="UP001295423"/>
    </source>
</evidence>
<reference evidence="1" key="1">
    <citation type="submission" date="2023-08" db="EMBL/GenBank/DDBJ databases">
        <authorList>
            <person name="Audoor S."/>
            <person name="Bilcke G."/>
        </authorList>
    </citation>
    <scope>NUCLEOTIDE SEQUENCE</scope>
</reference>
<name>A0AAD2G9S2_9STRA</name>
<sequence>MPRHSPLIGMSEVLVPAVPGDKDFLNHLEGNGDNCKFADNEEIVNAFSKQIPPNASDPKCVDSLIANQMTKLSVADREKACMGVHGMPKLVEETPELI</sequence>
<comment type="caution">
    <text evidence="1">The sequence shown here is derived from an EMBL/GenBank/DDBJ whole genome shotgun (WGS) entry which is preliminary data.</text>
</comment>
<evidence type="ECO:0000313" key="1">
    <source>
        <dbReference type="EMBL" id="CAJ1965261.1"/>
    </source>
</evidence>
<keyword evidence="2" id="KW-1185">Reference proteome</keyword>
<dbReference type="EMBL" id="CAKOGP040002202">
    <property type="protein sequence ID" value="CAJ1965261.1"/>
    <property type="molecule type" value="Genomic_DNA"/>
</dbReference>
<protein>
    <submittedName>
        <fullName evidence="1">Uncharacterized protein</fullName>
    </submittedName>
</protein>
<dbReference type="Proteomes" id="UP001295423">
    <property type="component" value="Unassembled WGS sequence"/>
</dbReference>
<proteinExistence type="predicted"/>
<accession>A0AAD2G9S2</accession>
<organism evidence="1 2">
    <name type="scientific">Cylindrotheca closterium</name>
    <dbReference type="NCBI Taxonomy" id="2856"/>
    <lineage>
        <taxon>Eukaryota</taxon>
        <taxon>Sar</taxon>
        <taxon>Stramenopiles</taxon>
        <taxon>Ochrophyta</taxon>
        <taxon>Bacillariophyta</taxon>
        <taxon>Bacillariophyceae</taxon>
        <taxon>Bacillariophycidae</taxon>
        <taxon>Bacillariales</taxon>
        <taxon>Bacillariaceae</taxon>
        <taxon>Cylindrotheca</taxon>
    </lineage>
</organism>